<dbReference type="NCBIfam" id="NF040653">
    <property type="entry name" value="Rv1535_dom"/>
    <property type="match status" value="1"/>
</dbReference>
<evidence type="ECO:0000313" key="2">
    <source>
        <dbReference type="Proteomes" id="UP001299283"/>
    </source>
</evidence>
<gene>
    <name evidence="1" type="ORF">K5L39_10275</name>
</gene>
<reference evidence="1 2" key="1">
    <citation type="submission" date="2023-12" db="EMBL/GenBank/DDBJ databases">
        <title>Description of new species of Mycobacterium terrae complex isolated from sewage at the Sao Paulo Zoological Park Foundation in Brazil.</title>
        <authorList>
            <person name="Romagnoli C.L."/>
            <person name="Conceicao E.C."/>
            <person name="Machado E."/>
            <person name="Barreto L.B.P.F."/>
            <person name="Sharma A."/>
            <person name="Silva N.M."/>
            <person name="Marques L.E."/>
            <person name="Juliana M.A."/>
            <person name="Lourenco M.C.S."/>
            <person name="Digiampietri L.A."/>
            <person name="Suffys P.N."/>
            <person name="Viana-Niero C."/>
        </authorList>
    </citation>
    <scope>NUCLEOTIDE SEQUENCE [LARGE SCALE GENOMIC DNA]</scope>
    <source>
        <strain evidence="1 2">MYC017</strain>
    </source>
</reference>
<evidence type="ECO:0000313" key="1">
    <source>
        <dbReference type="EMBL" id="MEB3069570.1"/>
    </source>
</evidence>
<accession>A0ABU5YXZ7</accession>
<comment type="caution">
    <text evidence="1">The sequence shown here is derived from an EMBL/GenBank/DDBJ whole genome shotgun (WGS) entry which is preliminary data.</text>
</comment>
<organism evidence="1 2">
    <name type="scientific">[Mycobacterium] vasticus</name>
    <dbReference type="NCBI Taxonomy" id="2875777"/>
    <lineage>
        <taxon>Bacteria</taxon>
        <taxon>Bacillati</taxon>
        <taxon>Actinomycetota</taxon>
        <taxon>Actinomycetes</taxon>
        <taxon>Mycobacteriales</taxon>
        <taxon>Mycobacteriaceae</taxon>
        <taxon>Mycolicibacter</taxon>
    </lineage>
</organism>
<keyword evidence="2" id="KW-1185">Reference proteome</keyword>
<dbReference type="RefSeq" id="WP_225397446.1">
    <property type="nucleotide sequence ID" value="NZ_JAYJJQ010000008.1"/>
</dbReference>
<dbReference type="EMBL" id="JAYJJQ010000008">
    <property type="protein sequence ID" value="MEB3069570.1"/>
    <property type="molecule type" value="Genomic_DNA"/>
</dbReference>
<proteinExistence type="predicted"/>
<protein>
    <submittedName>
        <fullName evidence="1">Rv1535 domain-containing protein</fullName>
    </submittedName>
</protein>
<dbReference type="Proteomes" id="UP001299283">
    <property type="component" value="Unassembled WGS sequence"/>
</dbReference>
<name>A0ABU5YXZ7_9MYCO</name>
<sequence>MKATEILADPLVEVTAMLLTPPARELYALLWRAGLLEVEHRAPKRPAAEVRELRPAG</sequence>